<dbReference type="Pfam" id="PF19086">
    <property type="entry name" value="Terpene_syn_C_2"/>
    <property type="match status" value="1"/>
</dbReference>
<name>A0ABW7Z786_9ACTN</name>
<dbReference type="Gene3D" id="1.10.600.10">
    <property type="entry name" value="Farnesyl Diphosphate Synthase"/>
    <property type="match status" value="1"/>
</dbReference>
<evidence type="ECO:0000256" key="1">
    <source>
        <dbReference type="ARBA" id="ARBA00023239"/>
    </source>
</evidence>
<evidence type="ECO:0000313" key="3">
    <source>
        <dbReference type="Proteomes" id="UP001612741"/>
    </source>
</evidence>
<dbReference type="SFLD" id="SFLDG01020">
    <property type="entry name" value="Terpene_Cyclase_Like_2"/>
    <property type="match status" value="1"/>
</dbReference>
<gene>
    <name evidence="2" type="ORF">ACIBG2_41355</name>
</gene>
<accession>A0ABW7Z786</accession>
<dbReference type="Proteomes" id="UP001612741">
    <property type="component" value="Unassembled WGS sequence"/>
</dbReference>
<keyword evidence="3" id="KW-1185">Reference proteome</keyword>
<organism evidence="2 3">
    <name type="scientific">Nonomuraea typhae</name>
    <dbReference type="NCBI Taxonomy" id="2603600"/>
    <lineage>
        <taxon>Bacteria</taxon>
        <taxon>Bacillati</taxon>
        <taxon>Actinomycetota</taxon>
        <taxon>Actinomycetes</taxon>
        <taxon>Streptosporangiales</taxon>
        <taxon>Streptosporangiaceae</taxon>
        <taxon>Nonomuraea</taxon>
    </lineage>
</organism>
<dbReference type="InterPro" id="IPR034686">
    <property type="entry name" value="Terpene_cyclase-like_2"/>
</dbReference>
<protein>
    <recommendedName>
        <fullName evidence="4">Terpene synthase</fullName>
    </recommendedName>
</protein>
<evidence type="ECO:0008006" key="4">
    <source>
        <dbReference type="Google" id="ProtNLM"/>
    </source>
</evidence>
<dbReference type="EMBL" id="JBITGY010000013">
    <property type="protein sequence ID" value="MFI6503891.1"/>
    <property type="molecule type" value="Genomic_DNA"/>
</dbReference>
<evidence type="ECO:0000313" key="2">
    <source>
        <dbReference type="EMBL" id="MFI6503891.1"/>
    </source>
</evidence>
<proteinExistence type="predicted"/>
<keyword evidence="1" id="KW-0456">Lyase</keyword>
<dbReference type="RefSeq" id="WP_397089655.1">
    <property type="nucleotide sequence ID" value="NZ_JBITGY010000013.1"/>
</dbReference>
<sequence length="402" mass="44217">MDPSPSASQGLAMTIRVPRLHCPLPPAIGERAEELDAHAGRWMADNHLYASAEKLVQYQASAFGTFAALTCPHPGIGVESMKLYTEWLAFGFFYDDQFMDESATANEPATVAQAVIAMISAHAPAGGTGAAPAFTDAGDRHRLALMRSLLARTRAIARPEQFDRLRTHLMLWWYSYLYEPLVRASDRPISLAGFCANRVYNIASLPYVTLAQIVAGCTATADELAHPDAVRMGHLAAYQMAWCNDIHSAARESEVNALITHLPGLLTAHGLTPETAMAEAARIHDTTMHAYLDAQAAVLAAGNPGLNSYARVLRAWVRGHYDWCRTTHRYNAPTALPDSPDPLSDPPQRRQHITHRFAPPSRLTLRHGPHEVRQTPLIAGTYSQDREHEPILFGAQIEVLRL</sequence>
<comment type="caution">
    <text evidence="2">The sequence shown here is derived from an EMBL/GenBank/DDBJ whole genome shotgun (WGS) entry which is preliminary data.</text>
</comment>
<dbReference type="SUPFAM" id="SSF48576">
    <property type="entry name" value="Terpenoid synthases"/>
    <property type="match status" value="1"/>
</dbReference>
<dbReference type="InterPro" id="IPR008949">
    <property type="entry name" value="Isoprenoid_synthase_dom_sf"/>
</dbReference>
<dbReference type="SFLD" id="SFLDS00005">
    <property type="entry name" value="Isoprenoid_Synthase_Type_I"/>
    <property type="match status" value="1"/>
</dbReference>
<reference evidence="2 3" key="1">
    <citation type="submission" date="2024-10" db="EMBL/GenBank/DDBJ databases">
        <title>The Natural Products Discovery Center: Release of the First 8490 Sequenced Strains for Exploring Actinobacteria Biosynthetic Diversity.</title>
        <authorList>
            <person name="Kalkreuter E."/>
            <person name="Kautsar S.A."/>
            <person name="Yang D."/>
            <person name="Bader C.D."/>
            <person name="Teijaro C.N."/>
            <person name="Fluegel L."/>
            <person name="Davis C.M."/>
            <person name="Simpson J.R."/>
            <person name="Lauterbach L."/>
            <person name="Steele A.D."/>
            <person name="Gui C."/>
            <person name="Meng S."/>
            <person name="Li G."/>
            <person name="Viehrig K."/>
            <person name="Ye F."/>
            <person name="Su P."/>
            <person name="Kiefer A.F."/>
            <person name="Nichols A."/>
            <person name="Cepeda A.J."/>
            <person name="Yan W."/>
            <person name="Fan B."/>
            <person name="Jiang Y."/>
            <person name="Adhikari A."/>
            <person name="Zheng C.-J."/>
            <person name="Schuster L."/>
            <person name="Cowan T.M."/>
            <person name="Smanski M.J."/>
            <person name="Chevrette M.G."/>
            <person name="De Carvalho L.P.S."/>
            <person name="Shen B."/>
        </authorList>
    </citation>
    <scope>NUCLEOTIDE SEQUENCE [LARGE SCALE GENOMIC DNA]</scope>
    <source>
        <strain evidence="2 3">NPDC050545</strain>
    </source>
</reference>